<accession>U6MBI6</accession>
<feature type="region of interest" description="Disordered" evidence="1">
    <location>
        <begin position="1"/>
        <end position="218"/>
    </location>
</feature>
<dbReference type="AlphaFoldDB" id="U6MBI6"/>
<feature type="compositionally biased region" description="Low complexity" evidence="1">
    <location>
        <begin position="313"/>
        <end position="330"/>
    </location>
</feature>
<feature type="compositionally biased region" description="Basic and acidic residues" evidence="1">
    <location>
        <begin position="155"/>
        <end position="165"/>
    </location>
</feature>
<gene>
    <name evidence="2" type="ORF">EMWEY_00059190</name>
</gene>
<protein>
    <submittedName>
        <fullName evidence="2">Uncharacterized protein</fullName>
    </submittedName>
</protein>
<dbReference type="OrthoDB" id="347848at2759"/>
<evidence type="ECO:0000313" key="3">
    <source>
        <dbReference type="Proteomes" id="UP000030763"/>
    </source>
</evidence>
<keyword evidence="3" id="KW-1185">Reference proteome</keyword>
<feature type="compositionally biased region" description="Low complexity" evidence="1">
    <location>
        <begin position="371"/>
        <end position="398"/>
    </location>
</feature>
<feature type="compositionally biased region" description="Acidic residues" evidence="1">
    <location>
        <begin position="505"/>
        <end position="526"/>
    </location>
</feature>
<evidence type="ECO:0000256" key="1">
    <source>
        <dbReference type="SAM" id="MobiDB-lite"/>
    </source>
</evidence>
<name>U6MBI6_EIMMA</name>
<proteinExistence type="predicted"/>
<reference evidence="2" key="1">
    <citation type="submission" date="2013-10" db="EMBL/GenBank/DDBJ databases">
        <title>Genomic analysis of the causative agents of coccidiosis in chickens.</title>
        <authorList>
            <person name="Reid A.J."/>
            <person name="Blake D."/>
            <person name="Billington K."/>
            <person name="Browne H."/>
            <person name="Dunn M."/>
            <person name="Hung S."/>
            <person name="Kawahara F."/>
            <person name="Miranda-Saavedra D."/>
            <person name="Mourier T."/>
            <person name="Nagra H."/>
            <person name="Otto T.D."/>
            <person name="Rawlings N."/>
            <person name="Sanchez A."/>
            <person name="Sanders M."/>
            <person name="Subramaniam C."/>
            <person name="Tay Y."/>
            <person name="Dear P."/>
            <person name="Doerig C."/>
            <person name="Gruber A."/>
            <person name="Parkinson J."/>
            <person name="Shirley M."/>
            <person name="Wan K.L."/>
            <person name="Berriman M."/>
            <person name="Tomley F."/>
            <person name="Pain A."/>
        </authorList>
    </citation>
    <scope>NUCLEOTIDE SEQUENCE [LARGE SCALE GENOMIC DNA]</scope>
    <source>
        <strain evidence="2">Weybridge</strain>
    </source>
</reference>
<dbReference type="EMBL" id="HG720907">
    <property type="protein sequence ID" value="CDJ59844.1"/>
    <property type="molecule type" value="Genomic_DNA"/>
</dbReference>
<evidence type="ECO:0000313" key="2">
    <source>
        <dbReference type="EMBL" id="CDJ59844.1"/>
    </source>
</evidence>
<feature type="compositionally biased region" description="Low complexity" evidence="1">
    <location>
        <begin position="73"/>
        <end position="85"/>
    </location>
</feature>
<feature type="region of interest" description="Disordered" evidence="1">
    <location>
        <begin position="501"/>
        <end position="526"/>
    </location>
</feature>
<feature type="compositionally biased region" description="Polar residues" evidence="1">
    <location>
        <begin position="86"/>
        <end position="97"/>
    </location>
</feature>
<sequence length="575" mass="58980">MASLASSGPTEAAAAQHSDAHLSASVPGVAGDAEEASIITSPSGGFSSSLLPRPPAPGQPQQMSSGGKECKHSSSSSCSSCNNSSIDVQPNCSSVQPQEEFERPEAQMEICQSSSGSSSASPSPPTHATHGVGPRMRCVSEGALGAAVSETTATEDSKGHADEAPRTVSAGASATSAAASATGAAASGEVKREISGEGALVSSSSEGGDGQDAKEQQSAAAPLDIASLFLSPSQDLDSWAQEDGELLLPAGSFVSADAISCHRGPMTLGRVAMFLFSLFQGDVRMGLLSAQGRLLAWRCLLYLAELHDRQTAGTAQQQQPTAAQAAAATADPSMRRRRLQRESVATSKGRRSVRHAFLLDRSGAARPAPPTAVAGTAAAANPPAAAGNSSSYSPGAADEWAEAEEEPPSAAAGAAAAAAAASAAACATMRGEPPAEAVGEQPRSAPVLSGALLLQRQLQQQQQQQGQPSLGFETNFTRFVGGTIDRRWALQHKWLRIPAGTLQVSEEEGQKDDETNQGEESNTDDEALDIRFEEFGAATAPTMWPRAEALPEKIFVGEATGGKRQVPCGSVVLVQ</sequence>
<feature type="compositionally biased region" description="Low complexity" evidence="1">
    <location>
        <begin position="37"/>
        <end position="51"/>
    </location>
</feature>
<organism evidence="2 3">
    <name type="scientific">Eimeria maxima</name>
    <name type="common">Coccidian parasite</name>
    <dbReference type="NCBI Taxonomy" id="5804"/>
    <lineage>
        <taxon>Eukaryota</taxon>
        <taxon>Sar</taxon>
        <taxon>Alveolata</taxon>
        <taxon>Apicomplexa</taxon>
        <taxon>Conoidasida</taxon>
        <taxon>Coccidia</taxon>
        <taxon>Eucoccidiorida</taxon>
        <taxon>Eimeriorina</taxon>
        <taxon>Eimeriidae</taxon>
        <taxon>Eimeria</taxon>
    </lineage>
</organism>
<dbReference type="RefSeq" id="XP_013336489.1">
    <property type="nucleotide sequence ID" value="XM_013481035.1"/>
</dbReference>
<dbReference type="GeneID" id="25339905"/>
<dbReference type="Proteomes" id="UP000030763">
    <property type="component" value="Unassembled WGS sequence"/>
</dbReference>
<reference evidence="2" key="2">
    <citation type="submission" date="2013-10" db="EMBL/GenBank/DDBJ databases">
        <authorList>
            <person name="Aslett M."/>
        </authorList>
    </citation>
    <scope>NUCLEOTIDE SEQUENCE [LARGE SCALE GENOMIC DNA]</scope>
    <source>
        <strain evidence="2">Weybridge</strain>
    </source>
</reference>
<feature type="region of interest" description="Disordered" evidence="1">
    <location>
        <begin position="313"/>
        <end position="414"/>
    </location>
</feature>
<dbReference type="VEuPathDB" id="ToxoDB:EMWEY_00059190"/>
<feature type="compositionally biased region" description="Low complexity" evidence="1">
    <location>
        <begin position="169"/>
        <end position="188"/>
    </location>
</feature>